<reference evidence="8 9" key="1">
    <citation type="submission" date="2019-03" db="EMBL/GenBank/DDBJ databases">
        <title>Single cell metagenomics reveals metabolic interactions within the superorganism composed of flagellate Streblomastix strix and complex community of Bacteroidetes bacteria on its surface.</title>
        <authorList>
            <person name="Treitli S.C."/>
            <person name="Kolisko M."/>
            <person name="Husnik F."/>
            <person name="Keeling P."/>
            <person name="Hampl V."/>
        </authorList>
    </citation>
    <scope>NUCLEOTIDE SEQUENCE [LARGE SCALE GENOMIC DNA]</scope>
    <source>
        <strain evidence="8">St1</strain>
    </source>
</reference>
<evidence type="ECO:0000256" key="6">
    <source>
        <dbReference type="RuleBase" id="RU362091"/>
    </source>
</evidence>
<dbReference type="Gene3D" id="1.20.1730.10">
    <property type="entry name" value="Sodium/glucose cotransporter"/>
    <property type="match status" value="1"/>
</dbReference>
<feature type="transmembrane region" description="Helical" evidence="7">
    <location>
        <begin position="439"/>
        <end position="458"/>
    </location>
</feature>
<evidence type="ECO:0000313" key="9">
    <source>
        <dbReference type="Proteomes" id="UP000324575"/>
    </source>
</evidence>
<dbReference type="Proteomes" id="UP000324575">
    <property type="component" value="Unassembled WGS sequence"/>
</dbReference>
<dbReference type="PANTHER" id="PTHR11819">
    <property type="entry name" value="SOLUTE CARRIER FAMILY 5"/>
    <property type="match status" value="1"/>
</dbReference>
<evidence type="ECO:0000256" key="3">
    <source>
        <dbReference type="ARBA" id="ARBA00022692"/>
    </source>
</evidence>
<evidence type="ECO:0000313" key="8">
    <source>
        <dbReference type="EMBL" id="KAA6301500.1"/>
    </source>
</evidence>
<feature type="transmembrane region" description="Helical" evidence="7">
    <location>
        <begin position="152"/>
        <end position="174"/>
    </location>
</feature>
<proteinExistence type="inferred from homology"/>
<feature type="transmembrane region" description="Helical" evidence="7">
    <location>
        <begin position="339"/>
        <end position="365"/>
    </location>
</feature>
<dbReference type="CDD" id="cd10329">
    <property type="entry name" value="SLC5sbd_SGLT1-like"/>
    <property type="match status" value="1"/>
</dbReference>
<accession>A0A5M8NZD2</accession>
<dbReference type="PROSITE" id="PS00456">
    <property type="entry name" value="NA_SOLUT_SYMP_1"/>
    <property type="match status" value="1"/>
</dbReference>
<keyword evidence="4 7" id="KW-1133">Transmembrane helix</keyword>
<comment type="caution">
    <text evidence="8">The sequence shown here is derived from an EMBL/GenBank/DDBJ whole genome shotgun (WGS) entry which is preliminary data.</text>
</comment>
<feature type="transmembrane region" description="Helical" evidence="7">
    <location>
        <begin position="377"/>
        <end position="396"/>
    </location>
</feature>
<comment type="subcellular location">
    <subcellularLocation>
        <location evidence="1">Membrane</location>
        <topology evidence="1">Multi-pass membrane protein</topology>
    </subcellularLocation>
</comment>
<feature type="transmembrane region" description="Helical" evidence="7">
    <location>
        <begin position="408"/>
        <end position="427"/>
    </location>
</feature>
<dbReference type="Pfam" id="PF00474">
    <property type="entry name" value="SSF"/>
    <property type="match status" value="1"/>
</dbReference>
<protein>
    <submittedName>
        <fullName evidence="8">Sodium/glucose cotransporter</fullName>
    </submittedName>
</protein>
<feature type="transmembrane region" description="Helical" evidence="7">
    <location>
        <begin position="186"/>
        <end position="204"/>
    </location>
</feature>
<feature type="transmembrane region" description="Helical" evidence="7">
    <location>
        <begin position="120"/>
        <end position="146"/>
    </location>
</feature>
<dbReference type="GO" id="GO:0005886">
    <property type="term" value="C:plasma membrane"/>
    <property type="evidence" value="ECO:0007669"/>
    <property type="project" value="TreeGrafter"/>
</dbReference>
<gene>
    <name evidence="8" type="ORF">EZS26_002374</name>
</gene>
<organism evidence="8 9">
    <name type="scientific">Candidatus Ordinivivax streblomastigis</name>
    <dbReference type="NCBI Taxonomy" id="2540710"/>
    <lineage>
        <taxon>Bacteria</taxon>
        <taxon>Pseudomonadati</taxon>
        <taxon>Bacteroidota</taxon>
        <taxon>Bacteroidia</taxon>
        <taxon>Bacteroidales</taxon>
        <taxon>Candidatus Ordinivivax</taxon>
    </lineage>
</organism>
<feature type="transmembrane region" description="Helical" evidence="7">
    <location>
        <begin position="6"/>
        <end position="24"/>
    </location>
</feature>
<keyword evidence="5 7" id="KW-0472">Membrane</keyword>
<dbReference type="NCBIfam" id="TIGR00813">
    <property type="entry name" value="sss"/>
    <property type="match status" value="1"/>
</dbReference>
<dbReference type="PROSITE" id="PS50283">
    <property type="entry name" value="NA_SOLUT_SYMP_3"/>
    <property type="match status" value="1"/>
</dbReference>
<dbReference type="InterPro" id="IPR018212">
    <property type="entry name" value="Na/solute_symporter_CS"/>
</dbReference>
<name>A0A5M8NZD2_9BACT</name>
<dbReference type="InterPro" id="IPR001734">
    <property type="entry name" value="Na/solute_symporter"/>
</dbReference>
<dbReference type="InterPro" id="IPR038377">
    <property type="entry name" value="Na/Glc_symporter_sf"/>
</dbReference>
<dbReference type="EMBL" id="SNRX01000018">
    <property type="protein sequence ID" value="KAA6301500.1"/>
    <property type="molecule type" value="Genomic_DNA"/>
</dbReference>
<evidence type="ECO:0000256" key="2">
    <source>
        <dbReference type="ARBA" id="ARBA00006434"/>
    </source>
</evidence>
<feature type="transmembrane region" description="Helical" evidence="7">
    <location>
        <begin position="478"/>
        <end position="496"/>
    </location>
</feature>
<evidence type="ECO:0000256" key="7">
    <source>
        <dbReference type="SAM" id="Phobius"/>
    </source>
</evidence>
<sequence length="545" mass="59282">MKISTIDLVVILVYLVGIVALGLYTTKKSRKTSDGYFLAGRGLNWMMIGAALFASNISTIHLVGLAASGYNEGLVWGNFEWLACVSLIMLGLFFAPFYFSTRISTLPEFLEKRYGPESRTFLAFIAIMGALFVHIGMSLYAGAVVFEEFFGINIYVSIIVISIVTGIYTILGGLKAVVVTEAVQTVVLLVGAVVLVGAVIFALGDTGIHSWEELKASVKPGQLSMLHSKESLTALGESGFDSGLTWYACLLGYPILGLWYWCSDQTIVQRVLGAKTRSDAQGGAIFAGFLKMLTPFLLIVPGVAAYVLYRNQIGENANMTYPTLINQLLPVGIKGLMTAALLAALMSTIAAALNSIATLVAFDIVKRVKPETDDKKLIRIGQLSAVVVMIIAILWSTQGGKFSSIFEAINKIASALAPPVATVLLYGVFSKRGTRKASIYTLTIGLLLGVTCFCFDFTPVSGKMYLTHGLGIPFMMQAWWLFCICTVIYFTVSMFTPKPDAQAIEECVWKNPMAVITGKFKGFSDIRLWAGLLLFTLIISYFIFK</sequence>
<evidence type="ECO:0000256" key="1">
    <source>
        <dbReference type="ARBA" id="ARBA00004141"/>
    </source>
</evidence>
<dbReference type="GO" id="GO:0005412">
    <property type="term" value="F:D-glucose:sodium symporter activity"/>
    <property type="evidence" value="ECO:0007669"/>
    <property type="project" value="TreeGrafter"/>
</dbReference>
<feature type="transmembrane region" description="Helical" evidence="7">
    <location>
        <begin position="283"/>
        <end position="309"/>
    </location>
</feature>
<dbReference type="AlphaFoldDB" id="A0A5M8NZD2"/>
<feature type="transmembrane region" description="Helical" evidence="7">
    <location>
        <begin position="79"/>
        <end position="99"/>
    </location>
</feature>
<evidence type="ECO:0000256" key="4">
    <source>
        <dbReference type="ARBA" id="ARBA00022989"/>
    </source>
</evidence>
<feature type="transmembrane region" description="Helical" evidence="7">
    <location>
        <begin position="244"/>
        <end position="262"/>
    </location>
</feature>
<comment type="similarity">
    <text evidence="2 6">Belongs to the sodium:solute symporter (SSF) (TC 2.A.21) family.</text>
</comment>
<feature type="transmembrane region" description="Helical" evidence="7">
    <location>
        <begin position="45"/>
        <end position="67"/>
    </location>
</feature>
<feature type="transmembrane region" description="Helical" evidence="7">
    <location>
        <begin position="526"/>
        <end position="544"/>
    </location>
</feature>
<dbReference type="PANTHER" id="PTHR11819:SF195">
    <property type="entry name" value="SODIUM_GLUCOSE COTRANSPORTER 4"/>
    <property type="match status" value="1"/>
</dbReference>
<keyword evidence="3 7" id="KW-0812">Transmembrane</keyword>
<evidence type="ECO:0000256" key="5">
    <source>
        <dbReference type="ARBA" id="ARBA00023136"/>
    </source>
</evidence>